<comment type="caution">
    <text evidence="16">Lacks conserved residue(s) required for the propagation of feature annotation.</text>
</comment>
<evidence type="ECO:0000256" key="4">
    <source>
        <dbReference type="ARBA" id="ARBA00022581"/>
    </source>
</evidence>
<dbReference type="GO" id="GO:0008270">
    <property type="term" value="F:zinc ion binding"/>
    <property type="evidence" value="ECO:0007669"/>
    <property type="project" value="UniProtKB-KW"/>
</dbReference>
<evidence type="ECO:0000256" key="11">
    <source>
        <dbReference type="ARBA" id="ARBA00023159"/>
    </source>
</evidence>
<dbReference type="Proteomes" id="UP000129753">
    <property type="component" value="Segment"/>
</dbReference>
<keyword evidence="13 16" id="KW-1035">Host cytoplasm</keyword>
<keyword evidence="10 16" id="KW-0238">DNA-binding</keyword>
<evidence type="ECO:0000313" key="18">
    <source>
        <dbReference type="EMBL" id="AET11872.1"/>
    </source>
</evidence>
<evidence type="ECO:0000256" key="2">
    <source>
        <dbReference type="ARBA" id="ARBA00022518"/>
    </source>
</evidence>
<evidence type="ECO:0000313" key="19">
    <source>
        <dbReference type="Proteomes" id="UP000129753"/>
    </source>
</evidence>
<dbReference type="InterPro" id="IPR038575">
    <property type="entry name" value="E6_sf"/>
</dbReference>
<dbReference type="GO" id="GO:0052150">
    <property type="term" value="P:symbiont-mediated perturbation of host apoptosis"/>
    <property type="evidence" value="ECO:0007669"/>
    <property type="project" value="UniProtKB-KW"/>
</dbReference>
<feature type="zinc finger region" evidence="16">
    <location>
        <begin position="100"/>
        <end position="136"/>
    </location>
</feature>
<evidence type="ECO:0000256" key="3">
    <source>
        <dbReference type="ARBA" id="ARBA00022562"/>
    </source>
</evidence>
<accession>G8GMM4</accession>
<dbReference type="Pfam" id="PF00518">
    <property type="entry name" value="E6"/>
    <property type="match status" value="1"/>
</dbReference>
<comment type="subcellular location">
    <subcellularLocation>
        <location evidence="16 17">Host cytoplasm</location>
    </subcellularLocation>
    <subcellularLocation>
        <location evidence="16 17">Host nucleus</location>
    </subcellularLocation>
</comment>
<comment type="subunit">
    <text evidence="16">Forms homodimers. Interacts with ubiquitin-protein ligase UBE3A/E6-AP; this interaction stimulates UBE3A ubiquitin activity. Interacts with host BAK1.</text>
</comment>
<dbReference type="GO" id="GO:0039648">
    <property type="term" value="P:symbiont-mediated perturbation of host ubiquitin-like protein modification"/>
    <property type="evidence" value="ECO:0007669"/>
    <property type="project" value="UniProtKB-UniRule"/>
</dbReference>
<dbReference type="GO" id="GO:0052170">
    <property type="term" value="P:symbiont-mediated suppression of host innate immune response"/>
    <property type="evidence" value="ECO:0007669"/>
    <property type="project" value="UniProtKB-KW"/>
</dbReference>
<evidence type="ECO:0000256" key="9">
    <source>
        <dbReference type="ARBA" id="ARBA00023015"/>
    </source>
</evidence>
<keyword evidence="3 16" id="KW-1048">Host nucleus</keyword>
<evidence type="ECO:0000256" key="6">
    <source>
        <dbReference type="ARBA" id="ARBA00022723"/>
    </source>
</evidence>
<keyword evidence="5 16" id="KW-1090">Inhibition of host innate immune response by virus</keyword>
<dbReference type="GO" id="GO:0030430">
    <property type="term" value="C:host cell cytoplasm"/>
    <property type="evidence" value="ECO:0007669"/>
    <property type="project" value="UniProtKB-SubCell"/>
</dbReference>
<evidence type="ECO:0000256" key="7">
    <source>
        <dbReference type="ARBA" id="ARBA00022771"/>
    </source>
</evidence>
<dbReference type="EMBL" id="JN171845">
    <property type="protein sequence ID" value="AET11872.1"/>
    <property type="molecule type" value="Genomic_DNA"/>
</dbReference>
<keyword evidence="2 16" id="KW-0244">Early protein</keyword>
<name>G8GMM4_9PAPI</name>
<reference evidence="18 19" key="1">
    <citation type="submission" date="2011-06" db="EMBL/GenBank/DDBJ databases">
        <title>A large spectrum of HPV-types in genital warts.</title>
        <authorList>
            <person name="Sturegard E."/>
            <person name="Johansson H.K."/>
            <person name="Johnsson A."/>
            <person name="Gustafsson E."/>
            <person name="Dillner J."/>
            <person name="Forslund O."/>
        </authorList>
    </citation>
    <scope>NUCLEOTIDE SEQUENCE [LARGE SCALE GENOMIC DNA]</scope>
</reference>
<keyword evidence="6 16" id="KW-0479">Metal-binding</keyword>
<comment type="similarity">
    <text evidence="1 16 17">Belongs to the papillomaviridae E6 protein family.</text>
</comment>
<evidence type="ECO:0000256" key="14">
    <source>
        <dbReference type="ARBA" id="ARBA00023280"/>
    </source>
</evidence>
<evidence type="ECO:0000256" key="1">
    <source>
        <dbReference type="ARBA" id="ARBA00006346"/>
    </source>
</evidence>
<evidence type="ECO:0000256" key="15">
    <source>
        <dbReference type="ARBA" id="ARBA00023323"/>
    </source>
</evidence>
<keyword evidence="8 16" id="KW-0862">Zinc</keyword>
<keyword evidence="7 16" id="KW-0863">Zinc-finger</keyword>
<dbReference type="GO" id="GO:0006355">
    <property type="term" value="P:regulation of DNA-templated transcription"/>
    <property type="evidence" value="ECO:0007669"/>
    <property type="project" value="UniProtKB-UniRule"/>
</dbReference>
<dbReference type="GO" id="GO:0003677">
    <property type="term" value="F:DNA binding"/>
    <property type="evidence" value="ECO:0007669"/>
    <property type="project" value="UniProtKB-UniRule"/>
</dbReference>
<feature type="zinc finger region" evidence="16">
    <location>
        <begin position="27"/>
        <end position="63"/>
    </location>
</feature>
<comment type="function">
    <text evidence="16">Plays a major role in the induction and maintenance of cellular transformation. E6 associates with host UBE3A/E6-AP ubiquitin-protein ligase and modulates its activity. Protects host keratinocytes from apoptosis by mediating the degradation of host BAK1. May also inhibit host immune response.</text>
</comment>
<dbReference type="HAMAP" id="MF_04006">
    <property type="entry name" value="HPV_E6"/>
    <property type="match status" value="1"/>
</dbReference>
<dbReference type="GO" id="GO:0042025">
    <property type="term" value="C:host cell nucleus"/>
    <property type="evidence" value="ECO:0007669"/>
    <property type="project" value="UniProtKB-SubCell"/>
</dbReference>
<evidence type="ECO:0000256" key="12">
    <source>
        <dbReference type="ARBA" id="ARBA00023163"/>
    </source>
</evidence>
<proteinExistence type="inferred from homology"/>
<protein>
    <recommendedName>
        <fullName evidence="16 17">Protein E6</fullName>
    </recommendedName>
</protein>
<keyword evidence="12 16" id="KW-0804">Transcription</keyword>
<gene>
    <name evidence="16 18" type="primary">E6</name>
</gene>
<keyword evidence="4 16" id="KW-0945">Host-virus interaction</keyword>
<keyword evidence="15 16" id="KW-1119">Modulation of host cell apoptosis by virus</keyword>
<dbReference type="SUPFAM" id="SSF161229">
    <property type="entry name" value="E6 C-terminal domain-like"/>
    <property type="match status" value="2"/>
</dbReference>
<evidence type="ECO:0000256" key="10">
    <source>
        <dbReference type="ARBA" id="ARBA00023125"/>
    </source>
</evidence>
<evidence type="ECO:0000256" key="17">
    <source>
        <dbReference type="RuleBase" id="RU363123"/>
    </source>
</evidence>
<evidence type="ECO:0000256" key="16">
    <source>
        <dbReference type="HAMAP-Rule" id="MF_04006"/>
    </source>
</evidence>
<dbReference type="InterPro" id="IPR001334">
    <property type="entry name" value="E6"/>
</dbReference>
<evidence type="ECO:0000256" key="13">
    <source>
        <dbReference type="ARBA" id="ARBA00023200"/>
    </source>
</evidence>
<dbReference type="Gene3D" id="3.30.240.40">
    <property type="entry name" value="E6 early regulatory protein"/>
    <property type="match status" value="2"/>
</dbReference>
<keyword evidence="9 16" id="KW-0805">Transcription regulation</keyword>
<dbReference type="GO" id="GO:0039502">
    <property type="term" value="P:symbiont-mediated suppression of host type I interferon-mediated signaling pathway"/>
    <property type="evidence" value="ECO:0007669"/>
    <property type="project" value="UniProtKB-UniRule"/>
</dbReference>
<organism evidence="18 19">
    <name type="scientific">human papillomavirus 153</name>
    <dbReference type="NCBI Taxonomy" id="1110710"/>
    <lineage>
        <taxon>Viruses</taxon>
        <taxon>Monodnaviria</taxon>
        <taxon>Shotokuvirae</taxon>
        <taxon>Cossaviricota</taxon>
        <taxon>Papovaviricetes</taxon>
        <taxon>Zurhausenvirales</taxon>
        <taxon>Papillomaviridae</taxon>
        <taxon>Firstpapillomavirinae</taxon>
        <taxon>Gammapapillomavirus</taxon>
        <taxon>Gammapapillomavirus 13</taxon>
    </lineage>
</organism>
<dbReference type="GO" id="GO:0006351">
    <property type="term" value="P:DNA-templated transcription"/>
    <property type="evidence" value="ECO:0007669"/>
    <property type="project" value="UniProtKB-UniRule"/>
</dbReference>
<evidence type="ECO:0000256" key="8">
    <source>
        <dbReference type="ARBA" id="ARBA00022833"/>
    </source>
</evidence>
<keyword evidence="11 16" id="KW-0010">Activator</keyword>
<keyword evidence="14 16" id="KW-0899">Viral immunoevasion</keyword>
<evidence type="ECO:0000256" key="5">
    <source>
        <dbReference type="ARBA" id="ARBA00022632"/>
    </source>
</evidence>
<sequence length="143" mass="16708">MEPSQPSRLDEYCKLHCIDFFNLRLHCIFCKFLCSLEDLAAFHQKNLSLVYRFDVPHACCAKCLKHTAEYERNKFFQCAVEFSIIDVIAGKPLSELLIRCLYCLGLLDYAEKCDCLSRGEQVVLVRGHWRSCCRNCVSLHYER</sequence>